<sequence>MDDTERRNATTPIRRHQIRAALLKQYAGLIYDDDLKSYDQHGYEQRFMSRALTAAAIRAVTGCDRRTACLSVIDGELDQGIDGVAVTEGTQEVWLAQAKWSDEGKGKFNTDAAHKFIHGLRLIEQRSYDRFNDRLDPIVARVNSAMHDARLKVTLVIAVMGTGVLSDEVVAVLEDARKEFNGLGPVLDYRVVNAAHVLRQDQEDLAPVPVRVTVRMTNWLKRNTPLVAYQGTGQQHR</sequence>
<dbReference type="RefSeq" id="WP_205083724.1">
    <property type="nucleotide sequence ID" value="NZ_JAFEUF010000073.1"/>
</dbReference>
<proteinExistence type="predicted"/>
<reference evidence="1 2" key="1">
    <citation type="submission" date="2021-02" db="EMBL/GenBank/DDBJ databases">
        <title>Genome Streptomyces sp. RHZ10.</title>
        <authorList>
            <person name="Besaury L."/>
        </authorList>
    </citation>
    <scope>NUCLEOTIDE SEQUENCE [LARGE SCALE GENOMIC DNA]</scope>
    <source>
        <strain evidence="1 2">RHZ10</strain>
    </source>
</reference>
<keyword evidence="2" id="KW-1185">Reference proteome</keyword>
<evidence type="ECO:0000313" key="2">
    <source>
        <dbReference type="Proteomes" id="UP000712045"/>
    </source>
</evidence>
<dbReference type="EMBL" id="JAFEUF010000073">
    <property type="protein sequence ID" value="MBM7055409.1"/>
    <property type="molecule type" value="Genomic_DNA"/>
</dbReference>
<evidence type="ECO:0008006" key="3">
    <source>
        <dbReference type="Google" id="ProtNLM"/>
    </source>
</evidence>
<gene>
    <name evidence="1" type="ORF">JS521_16355</name>
</gene>
<dbReference type="Proteomes" id="UP000712045">
    <property type="component" value="Unassembled WGS sequence"/>
</dbReference>
<evidence type="ECO:0000313" key="1">
    <source>
        <dbReference type="EMBL" id="MBM7055409.1"/>
    </source>
</evidence>
<comment type="caution">
    <text evidence="1">The sequence shown here is derived from an EMBL/GenBank/DDBJ whole genome shotgun (WGS) entry which is preliminary data.</text>
</comment>
<protein>
    <recommendedName>
        <fullName evidence="3">Restriction endonuclease</fullName>
    </recommendedName>
</protein>
<name>A0ABS2HZT8_9ACTN</name>
<organism evidence="1 2">
    <name type="scientific">Streptomyces durocortorensis</name>
    <dbReference type="NCBI Taxonomy" id="2811104"/>
    <lineage>
        <taxon>Bacteria</taxon>
        <taxon>Bacillati</taxon>
        <taxon>Actinomycetota</taxon>
        <taxon>Actinomycetes</taxon>
        <taxon>Kitasatosporales</taxon>
        <taxon>Streptomycetaceae</taxon>
        <taxon>Streptomyces</taxon>
    </lineage>
</organism>
<accession>A0ABS2HZT8</accession>